<evidence type="ECO:0000313" key="1">
    <source>
        <dbReference type="EMBL" id="TRM67931.1"/>
    </source>
</evidence>
<dbReference type="Proteomes" id="UP000320762">
    <property type="component" value="Unassembled WGS sequence"/>
</dbReference>
<dbReference type="AlphaFoldDB" id="A0A550CT16"/>
<sequence length="251" mass="29275">MKTRVILVGVGGATCSGKTTLAKHLKRIIPNSVIIHQDDFAPPQELVPIHPKYGVQDWDWPDGAIDWKRMIASLKDVKRTGRIADDHYSHDHLNEQKDVPIPEEVRARWTQTFEELAERTCEKREEEQIIWGLVDGFLLYWHPEVLEQLDIRFFLRVPERVLKQRRHERHGYHTAEGSLWRDPPNYWEQIVYPAYIEAHKHLFEGGDVENGRVTREDVTIINALEESMGNIVDHCCQALVKYIDVESSKVQ</sequence>
<dbReference type="STRING" id="97359.A0A550CT16"/>
<gene>
    <name evidence="1" type="ORF">BD626DRAFT_480229</name>
</gene>
<reference evidence="1 2" key="1">
    <citation type="journal article" date="2019" name="New Phytol.">
        <title>Comparative genomics reveals unique wood-decay strategies and fruiting body development in the Schizophyllaceae.</title>
        <authorList>
            <person name="Almasi E."/>
            <person name="Sahu N."/>
            <person name="Krizsan K."/>
            <person name="Balint B."/>
            <person name="Kovacs G.M."/>
            <person name="Kiss B."/>
            <person name="Cseklye J."/>
            <person name="Drula E."/>
            <person name="Henrissat B."/>
            <person name="Nagy I."/>
            <person name="Chovatia M."/>
            <person name="Adam C."/>
            <person name="LaButti K."/>
            <person name="Lipzen A."/>
            <person name="Riley R."/>
            <person name="Grigoriev I.V."/>
            <person name="Nagy L.G."/>
        </authorList>
    </citation>
    <scope>NUCLEOTIDE SEQUENCE [LARGE SCALE GENOMIC DNA]</scope>
    <source>
        <strain evidence="1 2">NL-1724</strain>
    </source>
</reference>
<dbReference type="FunFam" id="3.40.50.300:FF:002582">
    <property type="entry name" value="Nicotinamide riboside kinase, variant"/>
    <property type="match status" value="1"/>
</dbReference>
<dbReference type="OrthoDB" id="10041966at2759"/>
<accession>A0A550CT16</accession>
<evidence type="ECO:0008006" key="3">
    <source>
        <dbReference type="Google" id="ProtNLM"/>
    </source>
</evidence>
<comment type="caution">
    <text evidence="1">The sequence shown here is derived from an EMBL/GenBank/DDBJ whole genome shotgun (WGS) entry which is preliminary data.</text>
</comment>
<name>A0A550CT16_9AGAR</name>
<keyword evidence="2" id="KW-1185">Reference proteome</keyword>
<dbReference type="SUPFAM" id="SSF52540">
    <property type="entry name" value="P-loop containing nucleoside triphosphate hydrolases"/>
    <property type="match status" value="1"/>
</dbReference>
<dbReference type="PANTHER" id="PTHR10285">
    <property type="entry name" value="URIDINE KINASE"/>
    <property type="match status" value="1"/>
</dbReference>
<dbReference type="CDD" id="cd02024">
    <property type="entry name" value="NRK1"/>
    <property type="match status" value="1"/>
</dbReference>
<protein>
    <recommendedName>
        <fullName evidence="3">P-loop containing nucleoside triphosphate hydrolase protein</fullName>
    </recommendedName>
</protein>
<dbReference type="EMBL" id="VDMD01000002">
    <property type="protein sequence ID" value="TRM67931.1"/>
    <property type="molecule type" value="Genomic_DNA"/>
</dbReference>
<proteinExistence type="predicted"/>
<dbReference type="InterPro" id="IPR027417">
    <property type="entry name" value="P-loop_NTPase"/>
</dbReference>
<evidence type="ECO:0000313" key="2">
    <source>
        <dbReference type="Proteomes" id="UP000320762"/>
    </source>
</evidence>
<organism evidence="1 2">
    <name type="scientific">Schizophyllum amplum</name>
    <dbReference type="NCBI Taxonomy" id="97359"/>
    <lineage>
        <taxon>Eukaryota</taxon>
        <taxon>Fungi</taxon>
        <taxon>Dikarya</taxon>
        <taxon>Basidiomycota</taxon>
        <taxon>Agaricomycotina</taxon>
        <taxon>Agaricomycetes</taxon>
        <taxon>Agaricomycetidae</taxon>
        <taxon>Agaricales</taxon>
        <taxon>Schizophyllaceae</taxon>
        <taxon>Schizophyllum</taxon>
    </lineage>
</organism>
<dbReference type="Gene3D" id="3.40.50.300">
    <property type="entry name" value="P-loop containing nucleotide triphosphate hydrolases"/>
    <property type="match status" value="1"/>
</dbReference>